<evidence type="ECO:0000259" key="2">
    <source>
        <dbReference type="SMART" id="SM00382"/>
    </source>
</evidence>
<feature type="region of interest" description="Disordered" evidence="1">
    <location>
        <begin position="396"/>
        <end position="430"/>
    </location>
</feature>
<name>A0A226BXP8_9FIRM</name>
<dbReference type="InterPro" id="IPR041628">
    <property type="entry name" value="ChlI/MoxR_AAA_lid"/>
</dbReference>
<dbReference type="InterPro" id="IPR003593">
    <property type="entry name" value="AAA+_ATPase"/>
</dbReference>
<dbReference type="EMBL" id="NIQC01000012">
    <property type="protein sequence ID" value="OWZ83803.1"/>
    <property type="molecule type" value="Genomic_DNA"/>
</dbReference>
<feature type="compositionally biased region" description="Basic and acidic residues" evidence="1">
    <location>
        <begin position="421"/>
        <end position="430"/>
    </location>
</feature>
<comment type="caution">
    <text evidence="3">The sequence shown here is derived from an EMBL/GenBank/DDBJ whole genome shotgun (WGS) entry which is preliminary data.</text>
</comment>
<dbReference type="SMART" id="SM00382">
    <property type="entry name" value="AAA"/>
    <property type="match status" value="1"/>
</dbReference>
<organism evidence="3 4">
    <name type="scientific">Natranaerobius trueperi</name>
    <dbReference type="NCBI Taxonomy" id="759412"/>
    <lineage>
        <taxon>Bacteria</taxon>
        <taxon>Bacillati</taxon>
        <taxon>Bacillota</taxon>
        <taxon>Clostridia</taxon>
        <taxon>Natranaerobiales</taxon>
        <taxon>Natranaerobiaceae</taxon>
        <taxon>Natranaerobius</taxon>
    </lineage>
</organism>
<dbReference type="SUPFAM" id="SSF52540">
    <property type="entry name" value="P-loop containing nucleoside triphosphate hydrolases"/>
    <property type="match status" value="1"/>
</dbReference>
<proteinExistence type="predicted"/>
<dbReference type="AlphaFoldDB" id="A0A226BXP8"/>
<accession>A0A226BXP8</accession>
<dbReference type="PANTHER" id="PTHR32039">
    <property type="entry name" value="MAGNESIUM-CHELATASE SUBUNIT CHLI"/>
    <property type="match status" value="1"/>
</dbReference>
<dbReference type="Pfam" id="PF17863">
    <property type="entry name" value="AAA_lid_2"/>
    <property type="match status" value="1"/>
</dbReference>
<dbReference type="Gene3D" id="3.40.50.300">
    <property type="entry name" value="P-loop containing nucleotide triphosphate hydrolases"/>
    <property type="match status" value="1"/>
</dbReference>
<sequence length="430" mass="48777">MLNTAQGPIIHEGNSDLLKLMRISVFSTYLGIPHHIHAEGLRGTGKTTLLRSCTEFLPKIKRIRGCVYNCHPHFPHCPEHKDLPKTLIENIGTEWIPMPFLEISHGAKPGTVIGSIDLKKITDQQKPQAGILPGIIPKAHRGIIFVDEINRLADTSPELTDILLDVMGTKPGKVQIEETGLSKVELPVNLSIWAASNPDEDPGSLKTVRRQLSDRFDFTVDVYRPTESKIVEKIIEDEREKELAIESLIDTKTLSPHQYDETGESYEQLLSLPEDIKQLLASIYIDYNIESIRAVKAIKFGSVFHAKLTNKDTINLEDVLQVVEHALKHRVSDETRKDVINMLSEVNEGNRDKTFESDRNQMDTRKTINNEMISKNRSKQIFKELFSKIRQKLNKPTKDKVVTTKKPARSLEELSQTEDNDIIKEGENEK</sequence>
<reference evidence="3 4" key="1">
    <citation type="submission" date="2017-06" db="EMBL/GenBank/DDBJ databases">
        <title>Draft Genome Sequence of Natranaerobius trueperi halophilic, alkalithermophilic bacteria from soda lakes.</title>
        <authorList>
            <person name="Zhao B."/>
        </authorList>
    </citation>
    <scope>NUCLEOTIDE SEQUENCE [LARGE SCALE GENOMIC DNA]</scope>
    <source>
        <strain evidence="3 4">DSM 18760</strain>
    </source>
</reference>
<feature type="domain" description="AAA+ ATPase" evidence="2">
    <location>
        <begin position="32"/>
        <end position="226"/>
    </location>
</feature>
<dbReference type="Proteomes" id="UP000214588">
    <property type="component" value="Unassembled WGS sequence"/>
</dbReference>
<evidence type="ECO:0000256" key="1">
    <source>
        <dbReference type="SAM" id="MobiDB-lite"/>
    </source>
</evidence>
<dbReference type="InterPro" id="IPR045006">
    <property type="entry name" value="CHLI-like"/>
</dbReference>
<dbReference type="InterPro" id="IPR027417">
    <property type="entry name" value="P-loop_NTPase"/>
</dbReference>
<dbReference type="Gene3D" id="1.10.8.80">
    <property type="entry name" value="Magnesium chelatase subunit I, C-Terminal domain"/>
    <property type="match status" value="1"/>
</dbReference>
<dbReference type="RefSeq" id="WP_089023553.1">
    <property type="nucleotide sequence ID" value="NZ_NIQC01000012.1"/>
</dbReference>
<gene>
    <name evidence="3" type="ORF">CDO51_06835</name>
</gene>
<dbReference type="PANTHER" id="PTHR32039:SF9">
    <property type="entry name" value="MAGNESIUM-CHELATASE SUBUNIT CHLI-2, CHLOROPLASTIC"/>
    <property type="match status" value="1"/>
</dbReference>
<evidence type="ECO:0000313" key="3">
    <source>
        <dbReference type="EMBL" id="OWZ83803.1"/>
    </source>
</evidence>
<evidence type="ECO:0000313" key="4">
    <source>
        <dbReference type="Proteomes" id="UP000214588"/>
    </source>
</evidence>
<keyword evidence="4" id="KW-1185">Reference proteome</keyword>
<protein>
    <submittedName>
        <fullName evidence="3">Magnesium chelatase</fullName>
    </submittedName>
</protein>
<dbReference type="OrthoDB" id="9775079at2"/>